<dbReference type="OMA" id="DISPCIM"/>
<name>A0A9J6G8Y5_HAELO</name>
<dbReference type="AlphaFoldDB" id="A0A9J6G8Y5"/>
<dbReference type="VEuPathDB" id="VectorBase:HLOH_059084"/>
<dbReference type="InterPro" id="IPR048366">
    <property type="entry name" value="TNP-like_GBD"/>
</dbReference>
<dbReference type="Proteomes" id="UP000821853">
    <property type="component" value="Chromosome 3"/>
</dbReference>
<reference evidence="2 3" key="1">
    <citation type="journal article" date="2020" name="Cell">
        <title>Large-Scale Comparative Analyses of Tick Genomes Elucidate Their Genetic Diversity and Vector Capacities.</title>
        <authorList>
            <consortium name="Tick Genome and Microbiome Consortium (TIGMIC)"/>
            <person name="Jia N."/>
            <person name="Wang J."/>
            <person name="Shi W."/>
            <person name="Du L."/>
            <person name="Sun Y."/>
            <person name="Zhan W."/>
            <person name="Jiang J.F."/>
            <person name="Wang Q."/>
            <person name="Zhang B."/>
            <person name="Ji P."/>
            <person name="Bell-Sakyi L."/>
            <person name="Cui X.M."/>
            <person name="Yuan T.T."/>
            <person name="Jiang B.G."/>
            <person name="Yang W.F."/>
            <person name="Lam T.T."/>
            <person name="Chang Q.C."/>
            <person name="Ding S.J."/>
            <person name="Wang X.J."/>
            <person name="Zhu J.G."/>
            <person name="Ruan X.D."/>
            <person name="Zhao L."/>
            <person name="Wei J.T."/>
            <person name="Ye R.Z."/>
            <person name="Que T.C."/>
            <person name="Du C.H."/>
            <person name="Zhou Y.H."/>
            <person name="Cheng J.X."/>
            <person name="Dai P.F."/>
            <person name="Guo W.B."/>
            <person name="Han X.H."/>
            <person name="Huang E.J."/>
            <person name="Li L.F."/>
            <person name="Wei W."/>
            <person name="Gao Y.C."/>
            <person name="Liu J.Z."/>
            <person name="Shao H.Z."/>
            <person name="Wang X."/>
            <person name="Wang C.C."/>
            <person name="Yang T.C."/>
            <person name="Huo Q.B."/>
            <person name="Li W."/>
            <person name="Chen H.Y."/>
            <person name="Chen S.E."/>
            <person name="Zhou L.G."/>
            <person name="Ni X.B."/>
            <person name="Tian J.H."/>
            <person name="Sheng Y."/>
            <person name="Liu T."/>
            <person name="Pan Y.S."/>
            <person name="Xia L.Y."/>
            <person name="Li J."/>
            <person name="Zhao F."/>
            <person name="Cao W.C."/>
        </authorList>
    </citation>
    <scope>NUCLEOTIDE SEQUENCE [LARGE SCALE GENOMIC DNA]</scope>
    <source>
        <strain evidence="2">HaeL-2018</strain>
    </source>
</reference>
<accession>A0A9J6G8Y5</accession>
<protein>
    <recommendedName>
        <fullName evidence="1">Transposable element P transposase-like GTP-binding insertion domain-containing protein</fullName>
    </recommendedName>
</protein>
<dbReference type="EMBL" id="JABSTR010000005">
    <property type="protein sequence ID" value="KAH9371643.1"/>
    <property type="molecule type" value="Genomic_DNA"/>
</dbReference>
<evidence type="ECO:0000313" key="2">
    <source>
        <dbReference type="EMBL" id="KAH9371643.1"/>
    </source>
</evidence>
<dbReference type="Pfam" id="PF21788">
    <property type="entry name" value="TNP-like_GBD"/>
    <property type="match status" value="1"/>
</dbReference>
<feature type="domain" description="Transposable element P transposase-like GTP-binding insertion" evidence="1">
    <location>
        <begin position="4"/>
        <end position="82"/>
    </location>
</feature>
<gene>
    <name evidence="2" type="ORF">HPB48_022425</name>
</gene>
<evidence type="ECO:0000259" key="1">
    <source>
        <dbReference type="Pfam" id="PF21788"/>
    </source>
</evidence>
<dbReference type="OrthoDB" id="6503941at2759"/>
<sequence>MDREHEIRSIPRLSDRHFNLTFASKMSVKLAAQVFSNHCAAAMFALVTFQQLPAEAIHTARFVERVDRLFDCLNSSQRVAKTPYASAMCNGSVHRKFLTECIGVFENMEVVGCRRQPPCVRGFCLTMRSILMLCDISPCIMDLPIC</sequence>
<evidence type="ECO:0000313" key="3">
    <source>
        <dbReference type="Proteomes" id="UP000821853"/>
    </source>
</evidence>
<keyword evidence="3" id="KW-1185">Reference proteome</keyword>
<comment type="caution">
    <text evidence="2">The sequence shown here is derived from an EMBL/GenBank/DDBJ whole genome shotgun (WGS) entry which is preliminary data.</text>
</comment>
<proteinExistence type="predicted"/>
<organism evidence="2 3">
    <name type="scientific">Haemaphysalis longicornis</name>
    <name type="common">Bush tick</name>
    <dbReference type="NCBI Taxonomy" id="44386"/>
    <lineage>
        <taxon>Eukaryota</taxon>
        <taxon>Metazoa</taxon>
        <taxon>Ecdysozoa</taxon>
        <taxon>Arthropoda</taxon>
        <taxon>Chelicerata</taxon>
        <taxon>Arachnida</taxon>
        <taxon>Acari</taxon>
        <taxon>Parasitiformes</taxon>
        <taxon>Ixodida</taxon>
        <taxon>Ixodoidea</taxon>
        <taxon>Ixodidae</taxon>
        <taxon>Haemaphysalinae</taxon>
        <taxon>Haemaphysalis</taxon>
    </lineage>
</organism>